<accession>A0ABN8I8C2</accession>
<gene>
    <name evidence="2" type="ORF">IPOD504_LOCUS7459</name>
</gene>
<protein>
    <submittedName>
        <fullName evidence="2">Uncharacterized protein</fullName>
    </submittedName>
</protein>
<evidence type="ECO:0000313" key="2">
    <source>
        <dbReference type="EMBL" id="CAH2050442.1"/>
    </source>
</evidence>
<organism evidence="2 3">
    <name type="scientific">Iphiclides podalirius</name>
    <name type="common">scarce swallowtail</name>
    <dbReference type="NCBI Taxonomy" id="110791"/>
    <lineage>
        <taxon>Eukaryota</taxon>
        <taxon>Metazoa</taxon>
        <taxon>Ecdysozoa</taxon>
        <taxon>Arthropoda</taxon>
        <taxon>Hexapoda</taxon>
        <taxon>Insecta</taxon>
        <taxon>Pterygota</taxon>
        <taxon>Neoptera</taxon>
        <taxon>Endopterygota</taxon>
        <taxon>Lepidoptera</taxon>
        <taxon>Glossata</taxon>
        <taxon>Ditrysia</taxon>
        <taxon>Papilionoidea</taxon>
        <taxon>Papilionidae</taxon>
        <taxon>Papilioninae</taxon>
        <taxon>Iphiclides</taxon>
    </lineage>
</organism>
<dbReference type="Proteomes" id="UP000837857">
    <property type="component" value="Chromosome 2"/>
</dbReference>
<feature type="compositionally biased region" description="Basic and acidic residues" evidence="1">
    <location>
        <begin position="42"/>
        <end position="51"/>
    </location>
</feature>
<keyword evidence="3" id="KW-1185">Reference proteome</keyword>
<feature type="region of interest" description="Disordered" evidence="1">
    <location>
        <begin position="18"/>
        <end position="54"/>
    </location>
</feature>
<sequence length="149" mass="16297">MIARRRLVATEDEEWVEEGNRNDEIVVKENDSDDVPATETAIDEKDGMEEPKFDEDAEEIVKKENQDESDDIPARVLRKCILSGAVGAHAGVRGAAPLSPKLGAWASSRGTSPQGPHSPPFYLIHAARNVRLLSLPCSYATLGEMFASH</sequence>
<dbReference type="EMBL" id="OW152814">
    <property type="protein sequence ID" value="CAH2050442.1"/>
    <property type="molecule type" value="Genomic_DNA"/>
</dbReference>
<evidence type="ECO:0000256" key="1">
    <source>
        <dbReference type="SAM" id="MobiDB-lite"/>
    </source>
</evidence>
<evidence type="ECO:0000313" key="3">
    <source>
        <dbReference type="Proteomes" id="UP000837857"/>
    </source>
</evidence>
<feature type="non-terminal residue" evidence="2">
    <location>
        <position position="1"/>
    </location>
</feature>
<name>A0ABN8I8C2_9NEOP</name>
<proteinExistence type="predicted"/>
<reference evidence="2" key="1">
    <citation type="submission" date="2022-03" db="EMBL/GenBank/DDBJ databases">
        <authorList>
            <person name="Martin H S."/>
        </authorList>
    </citation>
    <scope>NUCLEOTIDE SEQUENCE</scope>
</reference>
<feature type="compositionally biased region" description="Basic and acidic residues" evidence="1">
    <location>
        <begin position="18"/>
        <end position="30"/>
    </location>
</feature>